<evidence type="ECO:0000313" key="2">
    <source>
        <dbReference type="EMBL" id="KAJ8389559.1"/>
    </source>
</evidence>
<comment type="caution">
    <text evidence="2">The sequence shown here is derived from an EMBL/GenBank/DDBJ whole genome shotgun (WGS) entry which is preliminary data.</text>
</comment>
<name>A0AAD7RSH4_9TELE</name>
<feature type="region of interest" description="Disordered" evidence="1">
    <location>
        <begin position="81"/>
        <end position="109"/>
    </location>
</feature>
<reference evidence="2" key="1">
    <citation type="journal article" date="2023" name="Science">
        <title>Genome structures resolve the early diversification of teleost fishes.</title>
        <authorList>
            <person name="Parey E."/>
            <person name="Louis A."/>
            <person name="Montfort J."/>
            <person name="Bouchez O."/>
            <person name="Roques C."/>
            <person name="Iampietro C."/>
            <person name="Lluch J."/>
            <person name="Castinel A."/>
            <person name="Donnadieu C."/>
            <person name="Desvignes T."/>
            <person name="Floi Bucao C."/>
            <person name="Jouanno E."/>
            <person name="Wen M."/>
            <person name="Mejri S."/>
            <person name="Dirks R."/>
            <person name="Jansen H."/>
            <person name="Henkel C."/>
            <person name="Chen W.J."/>
            <person name="Zahm M."/>
            <person name="Cabau C."/>
            <person name="Klopp C."/>
            <person name="Thompson A.W."/>
            <person name="Robinson-Rechavi M."/>
            <person name="Braasch I."/>
            <person name="Lecointre G."/>
            <person name="Bobe J."/>
            <person name="Postlethwait J.H."/>
            <person name="Berthelot C."/>
            <person name="Roest Crollius H."/>
            <person name="Guiguen Y."/>
        </authorList>
    </citation>
    <scope>NUCLEOTIDE SEQUENCE</scope>
    <source>
        <strain evidence="2">NC1722</strain>
    </source>
</reference>
<dbReference type="AlphaFoldDB" id="A0AAD7RSH4"/>
<gene>
    <name evidence="2" type="ORF">AAFF_G00117960</name>
</gene>
<organism evidence="2 3">
    <name type="scientific">Aldrovandia affinis</name>
    <dbReference type="NCBI Taxonomy" id="143900"/>
    <lineage>
        <taxon>Eukaryota</taxon>
        <taxon>Metazoa</taxon>
        <taxon>Chordata</taxon>
        <taxon>Craniata</taxon>
        <taxon>Vertebrata</taxon>
        <taxon>Euteleostomi</taxon>
        <taxon>Actinopterygii</taxon>
        <taxon>Neopterygii</taxon>
        <taxon>Teleostei</taxon>
        <taxon>Notacanthiformes</taxon>
        <taxon>Halosauridae</taxon>
        <taxon>Aldrovandia</taxon>
    </lineage>
</organism>
<protein>
    <submittedName>
        <fullName evidence="2">Uncharacterized protein</fullName>
    </submittedName>
</protein>
<sequence length="132" mass="13925">MHQSQHCGSRICLMPPPAPAPSSLHTVSAAQPGRRPRHGTPPDSKRARFTEKPTSQKICGKPEPLLGSALVLTAGGKAEQMGPYATSARESGATGTSHPHRHASDPSPLKCLIGNPTFIFNISMGGEKKNNL</sequence>
<accession>A0AAD7RSH4</accession>
<dbReference type="EMBL" id="JAINUG010000180">
    <property type="protein sequence ID" value="KAJ8389559.1"/>
    <property type="molecule type" value="Genomic_DNA"/>
</dbReference>
<dbReference type="Proteomes" id="UP001221898">
    <property type="component" value="Unassembled WGS sequence"/>
</dbReference>
<evidence type="ECO:0000256" key="1">
    <source>
        <dbReference type="SAM" id="MobiDB-lite"/>
    </source>
</evidence>
<keyword evidence="3" id="KW-1185">Reference proteome</keyword>
<evidence type="ECO:0000313" key="3">
    <source>
        <dbReference type="Proteomes" id="UP001221898"/>
    </source>
</evidence>
<proteinExistence type="predicted"/>
<feature type="region of interest" description="Disordered" evidence="1">
    <location>
        <begin position="1"/>
        <end position="62"/>
    </location>
</feature>